<dbReference type="Proteomes" id="UP001281147">
    <property type="component" value="Unassembled WGS sequence"/>
</dbReference>
<sequence>MDDVTATNSKSDIPASCRLLELPAEIRQYIYELVFSPKAGGVTLGPLGKGRETHLKQLPFLQTCRQIRQEAQSIPFSSIFVYVGGHDLVMRDFILDSSIGRLESISDLTLNVSSYDEALDLLLLTLTCMPNLTRLGMIMSEPWDDVVHEYHHGGSKVIRAAISKHEHIEHLDYGNQYAMAESTEMRAVNQEVMTMVREHREKRRLSTRGST</sequence>
<dbReference type="EMBL" id="JAUTXU010000430">
    <property type="protein sequence ID" value="KAK3680714.1"/>
    <property type="molecule type" value="Genomic_DNA"/>
</dbReference>
<accession>A0ACC3M9J8</accession>
<evidence type="ECO:0000313" key="1">
    <source>
        <dbReference type="EMBL" id="KAK3680714.1"/>
    </source>
</evidence>
<reference evidence="1" key="1">
    <citation type="submission" date="2023-07" db="EMBL/GenBank/DDBJ databases">
        <title>Black Yeasts Isolated from many extreme environments.</title>
        <authorList>
            <person name="Coleine C."/>
            <person name="Stajich J.E."/>
            <person name="Selbmann L."/>
        </authorList>
    </citation>
    <scope>NUCLEOTIDE SEQUENCE</scope>
    <source>
        <strain evidence="1">CCFEE 5714</strain>
    </source>
</reference>
<evidence type="ECO:0000313" key="2">
    <source>
        <dbReference type="Proteomes" id="UP001281147"/>
    </source>
</evidence>
<organism evidence="1 2">
    <name type="scientific">Vermiconidia calcicola</name>
    <dbReference type="NCBI Taxonomy" id="1690605"/>
    <lineage>
        <taxon>Eukaryota</taxon>
        <taxon>Fungi</taxon>
        <taxon>Dikarya</taxon>
        <taxon>Ascomycota</taxon>
        <taxon>Pezizomycotina</taxon>
        <taxon>Dothideomycetes</taxon>
        <taxon>Dothideomycetidae</taxon>
        <taxon>Mycosphaerellales</taxon>
        <taxon>Extremaceae</taxon>
        <taxon>Vermiconidia</taxon>
    </lineage>
</organism>
<keyword evidence="2" id="KW-1185">Reference proteome</keyword>
<comment type="caution">
    <text evidence="1">The sequence shown here is derived from an EMBL/GenBank/DDBJ whole genome shotgun (WGS) entry which is preliminary data.</text>
</comment>
<name>A0ACC3M9J8_9PEZI</name>
<proteinExistence type="predicted"/>
<gene>
    <name evidence="1" type="ORF">LTR37_021094</name>
</gene>
<protein>
    <submittedName>
        <fullName evidence="1">Uncharacterized protein</fullName>
    </submittedName>
</protein>